<dbReference type="PANTHER" id="PTHR30390">
    <property type="entry name" value="SEDOHEPTULOSE 7-PHOSPHATE ISOMERASE / DNAA INITIATOR-ASSOCIATING FACTOR FOR REPLICATION INITIATION"/>
    <property type="match status" value="1"/>
</dbReference>
<dbReference type="InterPro" id="IPR046348">
    <property type="entry name" value="SIS_dom_sf"/>
</dbReference>
<dbReference type="Proteomes" id="UP001069090">
    <property type="component" value="Unassembled WGS sequence"/>
</dbReference>
<sequence length="196" mass="21342">MMDLYEYVTELFHSHIDTSMRSMEELPMVLAECGELMAQCLLSDKKILCCGEGQSGAIAQIFASHLLNRFNHERPGLAAIALNDSTTVTAITGEGNFAEVFAKQIRALGQSGDILLVLSSGSNVTSSSQAIQAAHDRDMLVITINSNEHDSTALLLPEDIELCIPSNNRARVGETQLLIVNCLCEIIEQQLFGSEE</sequence>
<dbReference type="CDD" id="cd05006">
    <property type="entry name" value="SIS_GmhA"/>
    <property type="match status" value="1"/>
</dbReference>
<dbReference type="RefSeq" id="WP_258332288.1">
    <property type="nucleotide sequence ID" value="NZ_JAPTGG010000010.1"/>
</dbReference>
<dbReference type="PANTHER" id="PTHR30390:SF6">
    <property type="entry name" value="DNAA INITIATOR-ASSOCIATING PROTEIN DIAA"/>
    <property type="match status" value="1"/>
</dbReference>
<dbReference type="InterPro" id="IPR035461">
    <property type="entry name" value="GmhA/DiaA"/>
</dbReference>
<organism evidence="2 3">
    <name type="scientific">Dasania phycosphaerae</name>
    <dbReference type="NCBI Taxonomy" id="2950436"/>
    <lineage>
        <taxon>Bacteria</taxon>
        <taxon>Pseudomonadati</taxon>
        <taxon>Pseudomonadota</taxon>
        <taxon>Gammaproteobacteria</taxon>
        <taxon>Cellvibrionales</taxon>
        <taxon>Spongiibacteraceae</taxon>
        <taxon>Dasania</taxon>
    </lineage>
</organism>
<dbReference type="InterPro" id="IPR050099">
    <property type="entry name" value="SIS_GmhA/DiaA_subfam"/>
</dbReference>
<dbReference type="EMBL" id="JAPTGG010000010">
    <property type="protein sequence ID" value="MCZ0866137.1"/>
    <property type="molecule type" value="Genomic_DNA"/>
</dbReference>
<dbReference type="SUPFAM" id="SSF53697">
    <property type="entry name" value="SIS domain"/>
    <property type="match status" value="1"/>
</dbReference>
<evidence type="ECO:0000313" key="3">
    <source>
        <dbReference type="Proteomes" id="UP001069090"/>
    </source>
</evidence>
<protein>
    <submittedName>
        <fullName evidence="2">SIS domain-containing protein</fullName>
    </submittedName>
</protein>
<dbReference type="InterPro" id="IPR001347">
    <property type="entry name" value="SIS_dom"/>
</dbReference>
<keyword evidence="3" id="KW-1185">Reference proteome</keyword>
<proteinExistence type="predicted"/>
<name>A0A9J6RPA4_9GAMM</name>
<accession>A0A9J6RPA4</accession>
<dbReference type="Gene3D" id="3.40.50.10490">
    <property type="entry name" value="Glucose-6-phosphate isomerase like protein, domain 1"/>
    <property type="match status" value="1"/>
</dbReference>
<dbReference type="AlphaFoldDB" id="A0A9J6RPA4"/>
<evidence type="ECO:0000259" key="1">
    <source>
        <dbReference type="PROSITE" id="PS51464"/>
    </source>
</evidence>
<dbReference type="Pfam" id="PF13580">
    <property type="entry name" value="SIS_2"/>
    <property type="match status" value="1"/>
</dbReference>
<reference evidence="2 3" key="1">
    <citation type="submission" date="2022-12" db="EMBL/GenBank/DDBJ databases">
        <title>Dasania phycosphaerae sp. nov., isolated from particulate material of the south coast of Korea.</title>
        <authorList>
            <person name="Jiang Y."/>
        </authorList>
    </citation>
    <scope>NUCLEOTIDE SEQUENCE [LARGE SCALE GENOMIC DNA]</scope>
    <source>
        <strain evidence="2 3">GY-19</strain>
    </source>
</reference>
<dbReference type="PROSITE" id="PS51464">
    <property type="entry name" value="SIS"/>
    <property type="match status" value="1"/>
</dbReference>
<dbReference type="GO" id="GO:0097367">
    <property type="term" value="F:carbohydrate derivative binding"/>
    <property type="evidence" value="ECO:0007669"/>
    <property type="project" value="InterPro"/>
</dbReference>
<feature type="domain" description="SIS" evidence="1">
    <location>
        <begin position="37"/>
        <end position="196"/>
    </location>
</feature>
<evidence type="ECO:0000313" key="2">
    <source>
        <dbReference type="EMBL" id="MCZ0866137.1"/>
    </source>
</evidence>
<gene>
    <name evidence="2" type="ORF">O0V09_13080</name>
</gene>
<dbReference type="GO" id="GO:1901135">
    <property type="term" value="P:carbohydrate derivative metabolic process"/>
    <property type="evidence" value="ECO:0007669"/>
    <property type="project" value="InterPro"/>
</dbReference>
<comment type="caution">
    <text evidence="2">The sequence shown here is derived from an EMBL/GenBank/DDBJ whole genome shotgun (WGS) entry which is preliminary data.</text>
</comment>